<keyword evidence="5 7" id="KW-1133">Transmembrane helix</keyword>
<gene>
    <name evidence="7" type="primary">DLT1</name>
    <name evidence="9" type="ORF">B0A50_07695</name>
</gene>
<dbReference type="PANTHER" id="PTHR40021:SF1">
    <property type="entry name" value="DEFECT AT LOW TEMPERATURE PROTEIN 1"/>
    <property type="match status" value="1"/>
</dbReference>
<dbReference type="GO" id="GO:0016020">
    <property type="term" value="C:membrane"/>
    <property type="evidence" value="ECO:0007669"/>
    <property type="project" value="UniProtKB-SubCell"/>
</dbReference>
<evidence type="ECO:0000256" key="5">
    <source>
        <dbReference type="ARBA" id="ARBA00022989"/>
    </source>
</evidence>
<evidence type="ECO:0000256" key="6">
    <source>
        <dbReference type="ARBA" id="ARBA00023136"/>
    </source>
</evidence>
<feature type="compositionally biased region" description="Low complexity" evidence="8">
    <location>
        <begin position="397"/>
        <end position="406"/>
    </location>
</feature>
<keyword evidence="4 7" id="KW-0812">Transmembrane</keyword>
<dbReference type="AlphaFoldDB" id="A0A4U0TLW4"/>
<proteinExistence type="inferred from homology"/>
<comment type="similarity">
    <text evidence="2 7">Belongs to the DLT1 family.</text>
</comment>
<evidence type="ECO:0000313" key="9">
    <source>
        <dbReference type="EMBL" id="TKA22953.1"/>
    </source>
</evidence>
<dbReference type="EMBL" id="NAJL01000063">
    <property type="protein sequence ID" value="TKA22953.1"/>
    <property type="molecule type" value="Genomic_DNA"/>
</dbReference>
<sequence>MGRKVLPFRIPFFRIFYSTTYTILYVITLCMLAITPTTLIYSAVDSNAYQYIFMIGGVYLLVGIFAVFIYSSRLYTNRSTLAAVGKAYIPVEEGEIGRKVRKMVVEQFERSAIVAWESRPRDIQGEIETAEDTGLLPADAVNGDIDDFTVGRIIEVDPASPPWGHVTHPGWTNPSHQEGNKHPAIECADVIAEMANLIEARAVSLAPAVPSIDEEEESMIADPSVTELLCRPSTMGLRDYLTQLSYLGLVSPPEIGQSFLEQYERARFSGRPIAEDDFNGLMLDFAELLSGMTELQPEIIKQIRAQLAIDEESESESLASSERLGSTKIPPPRYRSPSRSPTPSVLSPVTAPEAQSRNVTPYLGKAPVESQETLSSVIRRAPFDDDIAEPQQLPEGSTESETESSSLMTLPSDAGSVLWHASYEEDR</sequence>
<name>A0A4U0TLW4_9PEZI</name>
<evidence type="ECO:0000256" key="3">
    <source>
        <dbReference type="ARBA" id="ARBA00021353"/>
    </source>
</evidence>
<protein>
    <recommendedName>
        <fullName evidence="3 7">Defect at low temperature protein 1</fullName>
    </recommendedName>
</protein>
<dbReference type="Proteomes" id="UP000308549">
    <property type="component" value="Unassembled WGS sequence"/>
</dbReference>
<feature type="transmembrane region" description="Helical" evidence="7">
    <location>
        <begin position="48"/>
        <end position="70"/>
    </location>
</feature>
<evidence type="ECO:0000256" key="2">
    <source>
        <dbReference type="ARBA" id="ARBA00005550"/>
    </source>
</evidence>
<comment type="function">
    <text evidence="1 7">Required for growth under high-pressure and low-temperature conditions.</text>
</comment>
<feature type="transmembrane region" description="Helical" evidence="7">
    <location>
        <begin position="21"/>
        <end position="42"/>
    </location>
</feature>
<comment type="subcellular location">
    <subcellularLocation>
        <location evidence="7">Membrane</location>
        <topology evidence="7">Multi-pass membrane protein</topology>
    </subcellularLocation>
</comment>
<reference evidence="9 10" key="1">
    <citation type="submission" date="2017-03" db="EMBL/GenBank/DDBJ databases">
        <title>Genomes of endolithic fungi from Antarctica.</title>
        <authorList>
            <person name="Coleine C."/>
            <person name="Masonjones S."/>
            <person name="Stajich J.E."/>
        </authorList>
    </citation>
    <scope>NUCLEOTIDE SEQUENCE [LARGE SCALE GENOMIC DNA]</scope>
    <source>
        <strain evidence="9 10">CCFEE 6315</strain>
    </source>
</reference>
<evidence type="ECO:0000256" key="4">
    <source>
        <dbReference type="ARBA" id="ARBA00022692"/>
    </source>
</evidence>
<keyword evidence="10" id="KW-1185">Reference proteome</keyword>
<dbReference type="OrthoDB" id="4096362at2759"/>
<dbReference type="InterPro" id="IPR038869">
    <property type="entry name" value="DLT1"/>
</dbReference>
<evidence type="ECO:0000313" key="10">
    <source>
        <dbReference type="Proteomes" id="UP000308549"/>
    </source>
</evidence>
<comment type="caution">
    <text evidence="9">The sequence shown here is derived from an EMBL/GenBank/DDBJ whole genome shotgun (WGS) entry which is preliminary data.</text>
</comment>
<keyword evidence="6 7" id="KW-0472">Membrane</keyword>
<dbReference type="PANTHER" id="PTHR40021">
    <property type="entry name" value="DEFECT AT LOW TEMPERATURE PROTEIN 1"/>
    <property type="match status" value="1"/>
</dbReference>
<accession>A0A4U0TLW4</accession>
<feature type="region of interest" description="Disordered" evidence="8">
    <location>
        <begin position="311"/>
        <end position="427"/>
    </location>
</feature>
<evidence type="ECO:0000256" key="7">
    <source>
        <dbReference type="RuleBase" id="RU367100"/>
    </source>
</evidence>
<feature type="compositionally biased region" description="Low complexity" evidence="8">
    <location>
        <begin position="335"/>
        <end position="348"/>
    </location>
</feature>
<organism evidence="9 10">
    <name type="scientific">Salinomyces thailandicus</name>
    <dbReference type="NCBI Taxonomy" id="706561"/>
    <lineage>
        <taxon>Eukaryota</taxon>
        <taxon>Fungi</taxon>
        <taxon>Dikarya</taxon>
        <taxon>Ascomycota</taxon>
        <taxon>Pezizomycotina</taxon>
        <taxon>Dothideomycetes</taxon>
        <taxon>Dothideomycetidae</taxon>
        <taxon>Mycosphaerellales</taxon>
        <taxon>Teratosphaeriaceae</taxon>
        <taxon>Salinomyces</taxon>
    </lineage>
</organism>
<evidence type="ECO:0000256" key="1">
    <source>
        <dbReference type="ARBA" id="ARBA00002489"/>
    </source>
</evidence>
<evidence type="ECO:0000256" key="8">
    <source>
        <dbReference type="SAM" id="MobiDB-lite"/>
    </source>
</evidence>